<protein>
    <submittedName>
        <fullName evidence="2">Uncharacterized protein</fullName>
    </submittedName>
</protein>
<keyword evidence="1" id="KW-1133">Transmembrane helix</keyword>
<dbReference type="EMBL" id="CP036259">
    <property type="protein sequence ID" value="QDR81727.1"/>
    <property type="molecule type" value="Genomic_DNA"/>
</dbReference>
<gene>
    <name evidence="2" type="ORF">SPTER_31390</name>
</gene>
<accession>A0A517DWK4</accession>
<keyword evidence="1" id="KW-0472">Membrane</keyword>
<proteinExistence type="predicted"/>
<evidence type="ECO:0000256" key="1">
    <source>
        <dbReference type="SAM" id="Phobius"/>
    </source>
</evidence>
<evidence type="ECO:0000313" key="2">
    <source>
        <dbReference type="EMBL" id="QDR81727.1"/>
    </source>
</evidence>
<dbReference type="AlphaFoldDB" id="A0A517DWK4"/>
<sequence length="69" mass="7522">MDGGSGLKAAKPDPRVWLFLVVTVSWLTYVCGSRGELFSLFLLLAALMAVQKMGRTALRFAGAFLLIVF</sequence>
<reference evidence="2 3" key="1">
    <citation type="submission" date="2019-02" db="EMBL/GenBank/DDBJ databases">
        <title>Closed genome of Sporomusa termitida DSM 4440.</title>
        <authorList>
            <person name="Poehlein A."/>
            <person name="Daniel R."/>
        </authorList>
    </citation>
    <scope>NUCLEOTIDE SEQUENCE [LARGE SCALE GENOMIC DNA]</scope>
    <source>
        <strain evidence="2 3">DSM 4440</strain>
    </source>
</reference>
<dbReference type="OrthoDB" id="3730291at2"/>
<keyword evidence="3" id="KW-1185">Reference proteome</keyword>
<organism evidence="2 3">
    <name type="scientific">Sporomusa termitida</name>
    <dbReference type="NCBI Taxonomy" id="2377"/>
    <lineage>
        <taxon>Bacteria</taxon>
        <taxon>Bacillati</taxon>
        <taxon>Bacillota</taxon>
        <taxon>Negativicutes</taxon>
        <taxon>Selenomonadales</taxon>
        <taxon>Sporomusaceae</taxon>
        <taxon>Sporomusa</taxon>
    </lineage>
</organism>
<dbReference type="KEGG" id="sted:SPTER_31390"/>
<evidence type="ECO:0000313" key="3">
    <source>
        <dbReference type="Proteomes" id="UP000320776"/>
    </source>
</evidence>
<dbReference type="RefSeq" id="WP_144351187.1">
    <property type="nucleotide sequence ID" value="NZ_CP036259.1"/>
</dbReference>
<dbReference type="Proteomes" id="UP000320776">
    <property type="component" value="Chromosome"/>
</dbReference>
<feature type="transmembrane region" description="Helical" evidence="1">
    <location>
        <begin position="17"/>
        <end position="50"/>
    </location>
</feature>
<name>A0A517DWK4_9FIRM</name>
<keyword evidence="1" id="KW-0812">Transmembrane</keyword>